<dbReference type="EMBL" id="DVFN01000051">
    <property type="protein sequence ID" value="HIQ69313.1"/>
    <property type="molecule type" value="Genomic_DNA"/>
</dbReference>
<feature type="region of interest" description="Disordered" evidence="1">
    <location>
        <begin position="1"/>
        <end position="33"/>
    </location>
</feature>
<sequence length="178" mass="19811">MKICENGVTRDMTPEEEAAWNQSAQEQPEQPPTVETQAVAFTRAMARTMTTLSDADALTMPDILPTWQSYLDAGEQIPPGVCIVHNGQCYRQSQSTAVTPQAHQPPDSAGMLAVYRPIERQHAGTQADPIPWVSGMDCYAGKYYSYNGHIYRVADGGTMKPCVWYPGMPDVWQWELVE</sequence>
<evidence type="ECO:0000313" key="2">
    <source>
        <dbReference type="EMBL" id="HIQ69313.1"/>
    </source>
</evidence>
<evidence type="ECO:0000313" key="3">
    <source>
        <dbReference type="Proteomes" id="UP000886874"/>
    </source>
</evidence>
<protein>
    <recommendedName>
        <fullName evidence="4">Chitin-binding type-3 domain-containing protein</fullName>
    </recommendedName>
</protein>
<proteinExistence type="predicted"/>
<evidence type="ECO:0008006" key="4">
    <source>
        <dbReference type="Google" id="ProtNLM"/>
    </source>
</evidence>
<reference evidence="2" key="1">
    <citation type="submission" date="2020-10" db="EMBL/GenBank/DDBJ databases">
        <authorList>
            <person name="Gilroy R."/>
        </authorList>
    </citation>
    <scope>NUCLEOTIDE SEQUENCE</scope>
    <source>
        <strain evidence="2">ChiSjej2B20-13462</strain>
    </source>
</reference>
<gene>
    <name evidence="2" type="ORF">IAA67_03150</name>
</gene>
<reference evidence="2" key="2">
    <citation type="journal article" date="2021" name="PeerJ">
        <title>Extensive microbial diversity within the chicken gut microbiome revealed by metagenomics and culture.</title>
        <authorList>
            <person name="Gilroy R."/>
            <person name="Ravi A."/>
            <person name="Getino M."/>
            <person name="Pursley I."/>
            <person name="Horton D.L."/>
            <person name="Alikhan N.F."/>
            <person name="Baker D."/>
            <person name="Gharbi K."/>
            <person name="Hall N."/>
            <person name="Watson M."/>
            <person name="Adriaenssens E.M."/>
            <person name="Foster-Nyarko E."/>
            <person name="Jarju S."/>
            <person name="Secka A."/>
            <person name="Antonio M."/>
            <person name="Oren A."/>
            <person name="Chaudhuri R.R."/>
            <person name="La Ragione R."/>
            <person name="Hildebrand F."/>
            <person name="Pallen M.J."/>
        </authorList>
    </citation>
    <scope>NUCLEOTIDE SEQUENCE</scope>
    <source>
        <strain evidence="2">ChiSjej2B20-13462</strain>
    </source>
</reference>
<comment type="caution">
    <text evidence="2">The sequence shown here is derived from an EMBL/GenBank/DDBJ whole genome shotgun (WGS) entry which is preliminary data.</text>
</comment>
<dbReference type="AlphaFoldDB" id="A0A9D0Z7I6"/>
<dbReference type="Proteomes" id="UP000886874">
    <property type="component" value="Unassembled WGS sequence"/>
</dbReference>
<feature type="compositionally biased region" description="Polar residues" evidence="1">
    <location>
        <begin position="20"/>
        <end position="33"/>
    </location>
</feature>
<organism evidence="2 3">
    <name type="scientific">Candidatus Avoscillospira stercorigallinarum</name>
    <dbReference type="NCBI Taxonomy" id="2840708"/>
    <lineage>
        <taxon>Bacteria</taxon>
        <taxon>Bacillati</taxon>
        <taxon>Bacillota</taxon>
        <taxon>Clostridia</taxon>
        <taxon>Eubacteriales</taxon>
        <taxon>Oscillospiraceae</taxon>
        <taxon>Oscillospiraceae incertae sedis</taxon>
        <taxon>Candidatus Avoscillospira</taxon>
    </lineage>
</organism>
<name>A0A9D0Z7I6_9FIRM</name>
<evidence type="ECO:0000256" key="1">
    <source>
        <dbReference type="SAM" id="MobiDB-lite"/>
    </source>
</evidence>
<accession>A0A9D0Z7I6</accession>